<keyword evidence="11 18" id="KW-0812">Transmembrane</keyword>
<evidence type="ECO:0000256" key="8">
    <source>
        <dbReference type="ARBA" id="ARBA00022475"/>
    </source>
</evidence>
<evidence type="ECO:0000313" key="21">
    <source>
        <dbReference type="Proteomes" id="UP000694001"/>
    </source>
</evidence>
<dbReference type="PROSITE" id="PS01315">
    <property type="entry name" value="CDS"/>
    <property type="match status" value="1"/>
</dbReference>
<keyword evidence="13 19" id="KW-1133">Transmembrane helix</keyword>
<keyword evidence="9" id="KW-0444">Lipid biosynthesis</keyword>
<evidence type="ECO:0000256" key="7">
    <source>
        <dbReference type="ARBA" id="ARBA00019373"/>
    </source>
</evidence>
<dbReference type="InterPro" id="IPR000374">
    <property type="entry name" value="PC_trans"/>
</dbReference>
<comment type="catalytic activity">
    <reaction evidence="1 18">
        <text>a 1,2-diacyl-sn-glycero-3-phosphate + CTP + H(+) = a CDP-1,2-diacyl-sn-glycerol + diphosphate</text>
        <dbReference type="Rhea" id="RHEA:16229"/>
        <dbReference type="ChEBI" id="CHEBI:15378"/>
        <dbReference type="ChEBI" id="CHEBI:33019"/>
        <dbReference type="ChEBI" id="CHEBI:37563"/>
        <dbReference type="ChEBI" id="CHEBI:58332"/>
        <dbReference type="ChEBI" id="CHEBI:58608"/>
        <dbReference type="EC" id="2.7.7.41"/>
    </reaction>
</comment>
<keyword evidence="14" id="KW-0443">Lipid metabolism</keyword>
<comment type="similarity">
    <text evidence="5 18">Belongs to the CDS family.</text>
</comment>
<keyword evidence="8" id="KW-1003">Cell membrane</keyword>
<feature type="transmembrane region" description="Helical" evidence="19">
    <location>
        <begin position="150"/>
        <end position="172"/>
    </location>
</feature>
<evidence type="ECO:0000256" key="11">
    <source>
        <dbReference type="ARBA" id="ARBA00022692"/>
    </source>
</evidence>
<dbReference type="EC" id="2.7.7.41" evidence="6 18"/>
<evidence type="ECO:0000256" key="12">
    <source>
        <dbReference type="ARBA" id="ARBA00022695"/>
    </source>
</evidence>
<comment type="pathway">
    <text evidence="3 18">Phospholipid metabolism; CDP-diacylglycerol biosynthesis; CDP-diacylglycerol from sn-glycerol 3-phosphate: step 3/3.</text>
</comment>
<feature type="transmembrane region" description="Helical" evidence="19">
    <location>
        <begin position="80"/>
        <end position="113"/>
    </location>
</feature>
<evidence type="ECO:0000256" key="9">
    <source>
        <dbReference type="ARBA" id="ARBA00022516"/>
    </source>
</evidence>
<dbReference type="GO" id="GO:0005886">
    <property type="term" value="C:plasma membrane"/>
    <property type="evidence" value="ECO:0007669"/>
    <property type="project" value="UniProtKB-SubCell"/>
</dbReference>
<keyword evidence="17" id="KW-1208">Phospholipid metabolism</keyword>
<sequence>MAHASAEPSGGQQHERGRWADLRKRVLSAAVLGPLALLAIWLGAAWYTLMIATGTAILAWEWVHLCGLRLRAWPGPAVPLALFAAGLAAVAGGYLLALMLLPAGAALAAWAAGADPRRAPGAPTLRLGAGVVYIGLAGIGLIWLRGDTEFGRAAVLFVVLIVWAADIGAYLLGRLVGGPRLAPAISPNKTWSGAFGGLAAAVGAGIGVAAAFDPEARQLQVAALAALLGLASIAGDLLESAIKRHFHVKDSSALIPGHGGLLDRVDGLLAAVPAACAVALAQGMTSGGERFLWT</sequence>
<feature type="transmembrane region" description="Helical" evidence="19">
    <location>
        <begin position="27"/>
        <end position="60"/>
    </location>
</feature>
<dbReference type="RefSeq" id="WP_218285712.1">
    <property type="nucleotide sequence ID" value="NZ_CP076448.1"/>
</dbReference>
<dbReference type="PANTHER" id="PTHR46382">
    <property type="entry name" value="PHOSPHATIDATE CYTIDYLYLTRANSFERASE"/>
    <property type="match status" value="1"/>
</dbReference>
<evidence type="ECO:0000256" key="16">
    <source>
        <dbReference type="ARBA" id="ARBA00023209"/>
    </source>
</evidence>
<feature type="transmembrane region" description="Helical" evidence="19">
    <location>
        <begin position="125"/>
        <end position="144"/>
    </location>
</feature>
<evidence type="ECO:0000256" key="3">
    <source>
        <dbReference type="ARBA" id="ARBA00005119"/>
    </source>
</evidence>
<organism evidence="20 21">
    <name type="scientific">Elioraea tepida</name>
    <dbReference type="NCBI Taxonomy" id="2843330"/>
    <lineage>
        <taxon>Bacteria</taxon>
        <taxon>Pseudomonadati</taxon>
        <taxon>Pseudomonadota</taxon>
        <taxon>Alphaproteobacteria</taxon>
        <taxon>Acetobacterales</taxon>
        <taxon>Elioraeaceae</taxon>
        <taxon>Elioraea</taxon>
    </lineage>
</organism>
<dbReference type="EMBL" id="CP076448">
    <property type="protein sequence ID" value="QXM24655.1"/>
    <property type="molecule type" value="Genomic_DNA"/>
</dbReference>
<keyword evidence="21" id="KW-1185">Reference proteome</keyword>
<evidence type="ECO:0000256" key="10">
    <source>
        <dbReference type="ARBA" id="ARBA00022679"/>
    </source>
</evidence>
<dbReference type="PANTHER" id="PTHR46382:SF1">
    <property type="entry name" value="PHOSPHATIDATE CYTIDYLYLTRANSFERASE"/>
    <property type="match status" value="1"/>
</dbReference>
<evidence type="ECO:0000256" key="1">
    <source>
        <dbReference type="ARBA" id="ARBA00001698"/>
    </source>
</evidence>
<dbReference type="GO" id="GO:0016024">
    <property type="term" value="P:CDP-diacylglycerol biosynthetic process"/>
    <property type="evidence" value="ECO:0007669"/>
    <property type="project" value="TreeGrafter"/>
</dbReference>
<name>A0A975YJB5_9PROT</name>
<evidence type="ECO:0000256" key="2">
    <source>
        <dbReference type="ARBA" id="ARBA00004651"/>
    </source>
</evidence>
<evidence type="ECO:0000256" key="15">
    <source>
        <dbReference type="ARBA" id="ARBA00023136"/>
    </source>
</evidence>
<keyword evidence="16" id="KW-0594">Phospholipid biosynthesis</keyword>
<evidence type="ECO:0000256" key="19">
    <source>
        <dbReference type="SAM" id="Phobius"/>
    </source>
</evidence>
<accession>A0A975YJB5</accession>
<proteinExistence type="inferred from homology"/>
<dbReference type="Proteomes" id="UP000694001">
    <property type="component" value="Chromosome"/>
</dbReference>
<comment type="pathway">
    <text evidence="4">Lipid metabolism.</text>
</comment>
<gene>
    <name evidence="20" type="ORF">KO353_15750</name>
</gene>
<evidence type="ECO:0000256" key="14">
    <source>
        <dbReference type="ARBA" id="ARBA00023098"/>
    </source>
</evidence>
<feature type="transmembrane region" description="Helical" evidence="19">
    <location>
        <begin position="193"/>
        <end position="212"/>
    </location>
</feature>
<comment type="subcellular location">
    <subcellularLocation>
        <location evidence="2">Cell membrane</location>
        <topology evidence="2">Multi-pass membrane protein</topology>
    </subcellularLocation>
</comment>
<evidence type="ECO:0000256" key="4">
    <source>
        <dbReference type="ARBA" id="ARBA00005189"/>
    </source>
</evidence>
<evidence type="ECO:0000256" key="18">
    <source>
        <dbReference type="RuleBase" id="RU003938"/>
    </source>
</evidence>
<dbReference type="Pfam" id="PF01148">
    <property type="entry name" value="CTP_transf_1"/>
    <property type="match status" value="1"/>
</dbReference>
<evidence type="ECO:0000313" key="20">
    <source>
        <dbReference type="EMBL" id="QXM24655.1"/>
    </source>
</evidence>
<keyword evidence="12 18" id="KW-0548">Nucleotidyltransferase</keyword>
<dbReference type="AlphaFoldDB" id="A0A975YJB5"/>
<dbReference type="KEGG" id="elio:KO353_15750"/>
<dbReference type="GO" id="GO:0004605">
    <property type="term" value="F:phosphatidate cytidylyltransferase activity"/>
    <property type="evidence" value="ECO:0007669"/>
    <property type="project" value="UniProtKB-EC"/>
</dbReference>
<keyword evidence="10 18" id="KW-0808">Transferase</keyword>
<protein>
    <recommendedName>
        <fullName evidence="7 18">Phosphatidate cytidylyltransferase</fullName>
        <ecNumber evidence="6 18">2.7.7.41</ecNumber>
    </recommendedName>
</protein>
<keyword evidence="15 19" id="KW-0472">Membrane</keyword>
<evidence type="ECO:0000256" key="5">
    <source>
        <dbReference type="ARBA" id="ARBA00010185"/>
    </source>
</evidence>
<evidence type="ECO:0000256" key="17">
    <source>
        <dbReference type="ARBA" id="ARBA00023264"/>
    </source>
</evidence>
<evidence type="ECO:0000256" key="13">
    <source>
        <dbReference type="ARBA" id="ARBA00022989"/>
    </source>
</evidence>
<reference evidence="20" key="1">
    <citation type="submission" date="2021-06" db="EMBL/GenBank/DDBJ databases">
        <title>Elioraea tepida, sp. nov., a moderately thermophilic aerobic anoxygenic phototrophic bacterium isolated from an alkaline siliceous hot spring mat community in Yellowstone National Park, WY, USA.</title>
        <authorList>
            <person name="Saini M.K."/>
            <person name="Yoshida S."/>
            <person name="Sebastian A."/>
            <person name="Hirose S."/>
            <person name="Hara E."/>
            <person name="Tamaki H."/>
            <person name="Soulier N.T."/>
            <person name="Albert I."/>
            <person name="Hanada S."/>
            <person name="Bryant D.A."/>
            <person name="Tank M."/>
        </authorList>
    </citation>
    <scope>NUCLEOTIDE SEQUENCE</scope>
    <source>
        <strain evidence="20">MS-P2</strain>
    </source>
</reference>
<evidence type="ECO:0000256" key="6">
    <source>
        <dbReference type="ARBA" id="ARBA00012487"/>
    </source>
</evidence>